<organism evidence="2">
    <name type="scientific">Pseudomonas putida</name>
    <name type="common">Arthrobacter siderocapsulatus</name>
    <dbReference type="NCBI Taxonomy" id="303"/>
    <lineage>
        <taxon>Bacteria</taxon>
        <taxon>Pseudomonadati</taxon>
        <taxon>Pseudomonadota</taxon>
        <taxon>Gammaproteobacteria</taxon>
        <taxon>Pseudomonadales</taxon>
        <taxon>Pseudomonadaceae</taxon>
        <taxon>Pseudomonas</taxon>
    </lineage>
</organism>
<dbReference type="InterPro" id="IPR049792">
    <property type="entry name" value="PA1414-like"/>
</dbReference>
<feature type="region of interest" description="Disordered" evidence="1">
    <location>
        <begin position="29"/>
        <end position="51"/>
    </location>
</feature>
<reference evidence="2" key="1">
    <citation type="submission" date="2016-07" db="EMBL/GenBank/DDBJ databases">
        <title>New class B carbapenemase carried by novel plasmid in Pseudomonas putida enviromental strain in eastern Amazonia.</title>
        <authorList>
            <person name="Souza C.O."/>
            <person name="Lima K.V."/>
            <person name="Brasiliense D.M."/>
            <person name="Perez-Chaparro P.J."/>
            <person name="Mamizuka E.M."/>
            <person name="Lima M.O."/>
            <person name="Lima L.N."/>
            <person name="McCulloch J.A."/>
        </authorList>
    </citation>
    <scope>NUCLEOTIDE SEQUENCE [LARGE SCALE GENOMIC DNA]</scope>
    <source>
        <strain evidence="2">IEC33019</strain>
    </source>
</reference>
<gene>
    <name evidence="2" type="ORF">IEC33019_3256</name>
</gene>
<dbReference type="NCBIfam" id="NF041729">
    <property type="entry name" value="PA1414_fam"/>
    <property type="match status" value="1"/>
</dbReference>
<sequence length="51" mass="6046">MRLTREGGIMNKRMYNWLHDLAVALGLLPPPLQPVPIPTDEEQRKRQPRRR</sequence>
<accession>A0A1B2F9C4</accession>
<dbReference type="EMBL" id="CP016634">
    <property type="protein sequence ID" value="ANY88783.1"/>
    <property type="molecule type" value="Genomic_DNA"/>
</dbReference>
<dbReference type="AlphaFoldDB" id="A0A1B2F9C4"/>
<evidence type="ECO:0000313" key="2">
    <source>
        <dbReference type="EMBL" id="ANY88783.1"/>
    </source>
</evidence>
<name>A0A1B2F9C4_PSEPU</name>
<evidence type="ECO:0000256" key="1">
    <source>
        <dbReference type="SAM" id="MobiDB-lite"/>
    </source>
</evidence>
<proteinExistence type="predicted"/>
<protein>
    <submittedName>
        <fullName evidence="2">Uncharacterized protein</fullName>
    </submittedName>
</protein>